<evidence type="ECO:0000313" key="3">
    <source>
        <dbReference type="Proteomes" id="UP000664859"/>
    </source>
</evidence>
<dbReference type="Proteomes" id="UP000664859">
    <property type="component" value="Unassembled WGS sequence"/>
</dbReference>
<feature type="region of interest" description="Disordered" evidence="1">
    <location>
        <begin position="1"/>
        <end position="90"/>
    </location>
</feature>
<evidence type="ECO:0000313" key="2">
    <source>
        <dbReference type="EMBL" id="KAG5191234.1"/>
    </source>
</evidence>
<feature type="compositionally biased region" description="Basic and acidic residues" evidence="1">
    <location>
        <begin position="58"/>
        <end position="85"/>
    </location>
</feature>
<dbReference type="EMBL" id="JAFCMP010000022">
    <property type="protein sequence ID" value="KAG5191234.1"/>
    <property type="molecule type" value="Genomic_DNA"/>
</dbReference>
<accession>A0A835ZFB9</accession>
<dbReference type="AlphaFoldDB" id="A0A835ZFB9"/>
<feature type="compositionally biased region" description="Basic residues" evidence="1">
    <location>
        <begin position="8"/>
        <end position="17"/>
    </location>
</feature>
<proteinExistence type="predicted"/>
<organism evidence="2 3">
    <name type="scientific">Tribonema minus</name>
    <dbReference type="NCBI Taxonomy" id="303371"/>
    <lineage>
        <taxon>Eukaryota</taxon>
        <taxon>Sar</taxon>
        <taxon>Stramenopiles</taxon>
        <taxon>Ochrophyta</taxon>
        <taxon>PX clade</taxon>
        <taxon>Xanthophyceae</taxon>
        <taxon>Tribonematales</taxon>
        <taxon>Tribonemataceae</taxon>
        <taxon>Tribonema</taxon>
    </lineage>
</organism>
<evidence type="ECO:0000256" key="1">
    <source>
        <dbReference type="SAM" id="MobiDB-lite"/>
    </source>
</evidence>
<comment type="caution">
    <text evidence="2">The sequence shown here is derived from an EMBL/GenBank/DDBJ whole genome shotgun (WGS) entry which is preliminary data.</text>
</comment>
<gene>
    <name evidence="2" type="ORF">JKP88DRAFT_285410</name>
</gene>
<reference evidence="2" key="1">
    <citation type="submission" date="2021-02" db="EMBL/GenBank/DDBJ databases">
        <title>First Annotated Genome of the Yellow-green Alga Tribonema minus.</title>
        <authorList>
            <person name="Mahan K.M."/>
        </authorList>
    </citation>
    <scope>NUCLEOTIDE SEQUENCE</scope>
    <source>
        <strain evidence="2">UTEX B ZZ1240</strain>
    </source>
</reference>
<feature type="region of interest" description="Disordered" evidence="1">
    <location>
        <begin position="158"/>
        <end position="178"/>
    </location>
</feature>
<keyword evidence="3" id="KW-1185">Reference proteome</keyword>
<sequence>MPLAPSKKGGKGRRASKRALSPSPGSQTVSPHPPRRRTPRTATATRPRLPGPDTFAEALDRADVEEAGNDEHSKDAEEGGDKDAKVPLSPPALDLHDDSFAMATTEEILTGLHACATGELERLNGWLVTLDSLHAALVESGIGASAYSTALAKAAHKANVNKNPKGSSKGRHAVKTAAAKKTAATVTTAGTCRYM</sequence>
<protein>
    <submittedName>
        <fullName evidence="2">Uncharacterized protein</fullName>
    </submittedName>
</protein>
<name>A0A835ZFB9_9STRA</name>